<protein>
    <submittedName>
        <fullName evidence="3">Flavin reductase family protein</fullName>
    </submittedName>
</protein>
<organism evidence="3 4">
    <name type="scientific">Fredinandcohnia quinoae</name>
    <dbReference type="NCBI Taxonomy" id="2918902"/>
    <lineage>
        <taxon>Bacteria</taxon>
        <taxon>Bacillati</taxon>
        <taxon>Bacillota</taxon>
        <taxon>Bacilli</taxon>
        <taxon>Bacillales</taxon>
        <taxon>Bacillaceae</taxon>
        <taxon>Fredinandcohnia</taxon>
    </lineage>
</organism>
<feature type="domain" description="Flavin reductase like" evidence="2">
    <location>
        <begin position="10"/>
        <end position="149"/>
    </location>
</feature>
<dbReference type="GO" id="GO:0010181">
    <property type="term" value="F:FMN binding"/>
    <property type="evidence" value="ECO:0007669"/>
    <property type="project" value="InterPro"/>
</dbReference>
<keyword evidence="1" id="KW-0560">Oxidoreductase</keyword>
<dbReference type="InterPro" id="IPR050268">
    <property type="entry name" value="NADH-dep_flavin_reductase"/>
</dbReference>
<evidence type="ECO:0000313" key="3">
    <source>
        <dbReference type="EMBL" id="MCH1627948.1"/>
    </source>
</evidence>
<dbReference type="SMART" id="SM00903">
    <property type="entry name" value="Flavin_Reduct"/>
    <property type="match status" value="1"/>
</dbReference>
<proteinExistence type="predicted"/>
<gene>
    <name evidence="3" type="ORF">MJG50_21710</name>
</gene>
<dbReference type="Gene3D" id="2.30.110.10">
    <property type="entry name" value="Electron Transport, Fmn-binding Protein, Chain A"/>
    <property type="match status" value="1"/>
</dbReference>
<dbReference type="EMBL" id="JAKTTI010000066">
    <property type="protein sequence ID" value="MCH1627948.1"/>
    <property type="molecule type" value="Genomic_DNA"/>
</dbReference>
<dbReference type="AlphaFoldDB" id="A0AAW5EFG4"/>
<dbReference type="InterPro" id="IPR002563">
    <property type="entry name" value="Flavin_Rdtase-like_dom"/>
</dbReference>
<dbReference type="RefSeq" id="WP_240257866.1">
    <property type="nucleotide sequence ID" value="NZ_JAKTTI010000066.1"/>
</dbReference>
<dbReference type="InterPro" id="IPR012349">
    <property type="entry name" value="Split_barrel_FMN-bd"/>
</dbReference>
<dbReference type="PANTHER" id="PTHR30466">
    <property type="entry name" value="FLAVIN REDUCTASE"/>
    <property type="match status" value="1"/>
</dbReference>
<accession>A0AAW5EFG4</accession>
<keyword evidence="4" id="KW-1185">Reference proteome</keyword>
<dbReference type="Proteomes" id="UP001431131">
    <property type="component" value="Unassembled WGS sequence"/>
</dbReference>
<dbReference type="Pfam" id="PF01613">
    <property type="entry name" value="Flavin_Reduct"/>
    <property type="match status" value="1"/>
</dbReference>
<evidence type="ECO:0000259" key="2">
    <source>
        <dbReference type="SMART" id="SM00903"/>
    </source>
</evidence>
<name>A0AAW5EFG4_9BACI</name>
<reference evidence="3" key="1">
    <citation type="submission" date="2022-02" db="EMBL/GenBank/DDBJ databases">
        <title>Fredinandcohnia quinoae sp. nov. isolated from Chenopodium quinoa seeds.</title>
        <authorList>
            <person name="Saati-Santamaria Z."/>
            <person name="Flores-Felix J.D."/>
            <person name="Igual J.M."/>
            <person name="Velazquez E."/>
            <person name="Garcia-Fraile P."/>
            <person name="Martinez-Molina E."/>
        </authorList>
    </citation>
    <scope>NUCLEOTIDE SEQUENCE</scope>
    <source>
        <strain evidence="3">SECRCQ15</strain>
    </source>
</reference>
<sequence length="153" mass="16795">MDARTLRNCFGKFATGVTVVTWFEGEEKRGITVNSFTSVSLDPALALISIDKNASAYKGLQGKSFTINVLSADQEAIAWQFAGKQQEGLQIDWDSTGIAPKIKGSIAWMECKPWKVYDGGDHDLFIGEIQQIHQQDGDGLTFFQGKMGTTRGL</sequence>
<dbReference type="GO" id="GO:0042602">
    <property type="term" value="F:riboflavin reductase (NADPH) activity"/>
    <property type="evidence" value="ECO:0007669"/>
    <property type="project" value="TreeGrafter"/>
</dbReference>
<evidence type="ECO:0000256" key="1">
    <source>
        <dbReference type="ARBA" id="ARBA00023002"/>
    </source>
</evidence>
<evidence type="ECO:0000313" key="4">
    <source>
        <dbReference type="Proteomes" id="UP001431131"/>
    </source>
</evidence>
<comment type="caution">
    <text evidence="3">The sequence shown here is derived from an EMBL/GenBank/DDBJ whole genome shotgun (WGS) entry which is preliminary data.</text>
</comment>
<dbReference type="PANTHER" id="PTHR30466:SF1">
    <property type="entry name" value="FMN REDUCTASE (NADH) RUTF"/>
    <property type="match status" value="1"/>
</dbReference>
<dbReference type="SUPFAM" id="SSF50475">
    <property type="entry name" value="FMN-binding split barrel"/>
    <property type="match status" value="1"/>
</dbReference>